<name>A0A5K7S611_9BACT</name>
<keyword evidence="2" id="KW-1185">Reference proteome</keyword>
<dbReference type="InterPro" id="IPR052949">
    <property type="entry name" value="PA_immunity-related"/>
</dbReference>
<accession>A0A5K7S611</accession>
<dbReference type="Proteomes" id="UP001193389">
    <property type="component" value="Chromosome"/>
</dbReference>
<dbReference type="AlphaFoldDB" id="A0A5K7S611"/>
<dbReference type="PANTHER" id="PTHR42999">
    <property type="entry name" value="ANTIBIOTIC RESISTANCE PROTEIN MCBG"/>
    <property type="match status" value="1"/>
</dbReference>
<evidence type="ECO:0000313" key="1">
    <source>
        <dbReference type="EMBL" id="BBE16973.1"/>
    </source>
</evidence>
<protein>
    <submittedName>
        <fullName evidence="1">Related to MCBG protein</fullName>
    </submittedName>
</protein>
<proteinExistence type="predicted"/>
<gene>
    <name evidence="1" type="ORF">AQPE_1120</name>
</gene>
<dbReference type="EMBL" id="AP018694">
    <property type="protein sequence ID" value="BBE16973.1"/>
    <property type="molecule type" value="Genomic_DNA"/>
</dbReference>
<sequence length="133" mass="14998">MAKFSGTGLKDVHFLDCKLIGLNFDHCSDFLFAANFQKCVLDYASFFKKKMKKAKFIDCSLKEVDFTAVDLSMAIFGNCNLERALFHESNLEKADFRTAANYSIDPETNRIKKAKFSISGLAGLLGKYNIEIE</sequence>
<dbReference type="Gene3D" id="2.160.20.80">
    <property type="entry name" value="E3 ubiquitin-protein ligase SopA"/>
    <property type="match status" value="1"/>
</dbReference>
<organism evidence="1 2">
    <name type="scientific">Aquipluma nitroreducens</name>
    <dbReference type="NCBI Taxonomy" id="2010828"/>
    <lineage>
        <taxon>Bacteria</taxon>
        <taxon>Pseudomonadati</taxon>
        <taxon>Bacteroidota</taxon>
        <taxon>Bacteroidia</taxon>
        <taxon>Marinilabiliales</taxon>
        <taxon>Prolixibacteraceae</taxon>
        <taxon>Aquipluma</taxon>
    </lineage>
</organism>
<dbReference type="InterPro" id="IPR001646">
    <property type="entry name" value="5peptide_repeat"/>
</dbReference>
<dbReference type="SUPFAM" id="SSF141571">
    <property type="entry name" value="Pentapeptide repeat-like"/>
    <property type="match status" value="1"/>
</dbReference>
<dbReference type="KEGG" id="anf:AQPE_1120"/>
<reference evidence="1" key="1">
    <citation type="journal article" date="2020" name="Int. J. Syst. Evol. Microbiol.">
        <title>Aquipluma nitroreducens gen. nov. sp. nov., a novel facultatively anaerobic bacterium isolated from a freshwater lake.</title>
        <authorList>
            <person name="Watanabe M."/>
            <person name="Kojima H."/>
            <person name="Fukui M."/>
        </authorList>
    </citation>
    <scope>NUCLEOTIDE SEQUENCE</scope>
    <source>
        <strain evidence="1">MeG22</strain>
    </source>
</reference>
<evidence type="ECO:0000313" key="2">
    <source>
        <dbReference type="Proteomes" id="UP001193389"/>
    </source>
</evidence>
<dbReference type="PANTHER" id="PTHR42999:SF1">
    <property type="entry name" value="PENTAPEPTIDE REPEAT-CONTAINING PROTEIN"/>
    <property type="match status" value="1"/>
</dbReference>
<dbReference type="Pfam" id="PF00805">
    <property type="entry name" value="Pentapeptide"/>
    <property type="match status" value="1"/>
</dbReference>